<proteinExistence type="inferred from homology"/>
<dbReference type="EMBL" id="CP000510">
    <property type="protein sequence ID" value="ABM04232.1"/>
    <property type="molecule type" value="Genomic_DNA"/>
</dbReference>
<organism evidence="4 5">
    <name type="scientific">Psychromonas ingrahamii (strain DSM 17664 / CCUG 51855 / 37)</name>
    <dbReference type="NCBI Taxonomy" id="357804"/>
    <lineage>
        <taxon>Bacteria</taxon>
        <taxon>Pseudomonadati</taxon>
        <taxon>Pseudomonadota</taxon>
        <taxon>Gammaproteobacteria</taxon>
        <taxon>Alteromonadales</taxon>
        <taxon>Psychromonadaceae</taxon>
        <taxon>Psychromonas</taxon>
    </lineage>
</organism>
<dbReference type="AlphaFoldDB" id="A1SXL7"/>
<keyword evidence="5" id="KW-1185">Reference proteome</keyword>
<dbReference type="OrthoDB" id="5897001at2"/>
<evidence type="ECO:0000313" key="5">
    <source>
        <dbReference type="Proteomes" id="UP000000639"/>
    </source>
</evidence>
<keyword evidence="3" id="KW-0732">Signal</keyword>
<dbReference type="InterPro" id="IPR006059">
    <property type="entry name" value="SBP"/>
</dbReference>
<evidence type="ECO:0000256" key="3">
    <source>
        <dbReference type="SAM" id="SignalP"/>
    </source>
</evidence>
<dbReference type="Gene3D" id="3.40.190.10">
    <property type="entry name" value="Periplasmic binding protein-like II"/>
    <property type="match status" value="1"/>
</dbReference>
<accession>A1SXL7</accession>
<dbReference type="Pfam" id="PF01547">
    <property type="entry name" value="SBP_bac_1"/>
    <property type="match status" value="1"/>
</dbReference>
<dbReference type="HOGENOM" id="CLU_031285_10_0_6"/>
<comment type="similarity">
    <text evidence="2">Belongs to the bacterial solute-binding protein 1 family.</text>
</comment>
<protein>
    <submittedName>
        <fullName evidence="4">Carbohydrate ABC transporter substrate-binding protein, CUT1 family</fullName>
    </submittedName>
</protein>
<dbReference type="eggNOG" id="COG1653">
    <property type="taxonomic scope" value="Bacteria"/>
</dbReference>
<comment type="subcellular location">
    <subcellularLocation>
        <location evidence="1">Periplasm</location>
    </subcellularLocation>
</comment>
<feature type="signal peptide" evidence="3">
    <location>
        <begin position="1"/>
        <end position="19"/>
    </location>
</feature>
<sequence length="425" mass="47089">MKKVTLTIALALFSAQSLAEEVTVGRFFGACEEVSENISEATGEACIIQSIIDGYSKADNGNTARTLPTNWGNYYAQIKTAYSGGTPPNVHVMHRHRLPEFADLGALQALSAEVLKNAGIDSKDWTQSALDAVTYKGKIYGVPMDLHANLWHINIDLMQKAGLVDKAGKAILPGSPQELIEHAKQMKEKTGEDYLAADFAQFPVGVRFVLALLWQQDSNIFDTKGNVTVNTPEMRTAVNTVLDLFKQKGADPRLNYTESQQKFIDGKSAVLVNGTWAVDLYTAQAKDNKVPLANYQVADFPTLFKTPATWADTHMWVVPAKTAKNKAKFDASLGLLAWINNHNLDWSRTGHMAVRNSVLNSEEYQELDHRDEYIATKDRATDTPPSTKYGAIQDILNRELQSIWLTGKSVDMALEDAQYDIEDIM</sequence>
<evidence type="ECO:0000313" key="4">
    <source>
        <dbReference type="EMBL" id="ABM04232.1"/>
    </source>
</evidence>
<reference evidence="4 5" key="1">
    <citation type="submission" date="2007-01" db="EMBL/GenBank/DDBJ databases">
        <title>Complete sequence of Psychromonas ingrahamii 37.</title>
        <authorList>
            <consortium name="US DOE Joint Genome Institute"/>
            <person name="Copeland A."/>
            <person name="Lucas S."/>
            <person name="Lapidus A."/>
            <person name="Barry K."/>
            <person name="Detter J.C."/>
            <person name="Glavina del Rio T."/>
            <person name="Hammon N."/>
            <person name="Israni S."/>
            <person name="Dalin E."/>
            <person name="Tice H."/>
            <person name="Pitluck S."/>
            <person name="Thompson L.S."/>
            <person name="Brettin T."/>
            <person name="Bruce D."/>
            <person name="Han C."/>
            <person name="Tapia R."/>
            <person name="Schmutz J."/>
            <person name="Larimer F."/>
            <person name="Land M."/>
            <person name="Hauser L."/>
            <person name="Kyrpides N."/>
            <person name="Ivanova N."/>
            <person name="Staley J."/>
            <person name="Richardson P."/>
        </authorList>
    </citation>
    <scope>NUCLEOTIDE SEQUENCE [LARGE SCALE GENOMIC DNA]</scope>
    <source>
        <strain evidence="4 5">37</strain>
    </source>
</reference>
<dbReference type="GO" id="GO:0042597">
    <property type="term" value="C:periplasmic space"/>
    <property type="evidence" value="ECO:0007669"/>
    <property type="project" value="UniProtKB-SubCell"/>
</dbReference>
<dbReference type="RefSeq" id="WP_011770792.1">
    <property type="nucleotide sequence ID" value="NC_008709.1"/>
</dbReference>
<dbReference type="Proteomes" id="UP000000639">
    <property type="component" value="Chromosome"/>
</dbReference>
<gene>
    <name evidence="4" type="ordered locus">Ping_2511</name>
</gene>
<dbReference type="STRING" id="357804.Ping_2511"/>
<dbReference type="SUPFAM" id="SSF53850">
    <property type="entry name" value="Periplasmic binding protein-like II"/>
    <property type="match status" value="1"/>
</dbReference>
<evidence type="ECO:0000256" key="2">
    <source>
        <dbReference type="ARBA" id="ARBA00008520"/>
    </source>
</evidence>
<dbReference type="InterPro" id="IPR050490">
    <property type="entry name" value="Bact_solute-bd_prot1"/>
</dbReference>
<dbReference type="KEGG" id="pin:Ping_2511"/>
<dbReference type="PANTHER" id="PTHR43649">
    <property type="entry name" value="ARABINOSE-BINDING PROTEIN-RELATED"/>
    <property type="match status" value="1"/>
</dbReference>
<evidence type="ECO:0000256" key="1">
    <source>
        <dbReference type="ARBA" id="ARBA00004418"/>
    </source>
</evidence>
<name>A1SXL7_PSYIN</name>
<feature type="chain" id="PRO_5002637160" evidence="3">
    <location>
        <begin position="20"/>
        <end position="425"/>
    </location>
</feature>